<proteinExistence type="predicted"/>
<protein>
    <submittedName>
        <fullName evidence="3">DnaJ protein, putative</fullName>
    </submittedName>
</protein>
<dbReference type="InterPro" id="IPR001623">
    <property type="entry name" value="DnaJ_domain"/>
</dbReference>
<dbReference type="PROSITE" id="PS50076">
    <property type="entry name" value="DNAJ_2"/>
    <property type="match status" value="1"/>
</dbReference>
<gene>
    <name evidence="4" type="ORF">POVCU1_020220</name>
    <name evidence="3" type="ORF">POVCU2_0022360</name>
</gene>
<dbReference type="AlphaFoldDB" id="A0A1A8VXW7"/>
<evidence type="ECO:0000256" key="1">
    <source>
        <dbReference type="SAM" id="MobiDB-lite"/>
    </source>
</evidence>
<accession>A0A1A8VXW7</accession>
<dbReference type="Gene3D" id="1.10.287.110">
    <property type="entry name" value="DnaJ domain"/>
    <property type="match status" value="1"/>
</dbReference>
<dbReference type="SUPFAM" id="SSF46565">
    <property type="entry name" value="Chaperone J-domain"/>
    <property type="match status" value="1"/>
</dbReference>
<feature type="region of interest" description="Disordered" evidence="1">
    <location>
        <begin position="15"/>
        <end position="35"/>
    </location>
</feature>
<dbReference type="InterPro" id="IPR036869">
    <property type="entry name" value="J_dom_sf"/>
</dbReference>
<evidence type="ECO:0000313" key="5">
    <source>
        <dbReference type="Proteomes" id="UP000078546"/>
    </source>
</evidence>
<dbReference type="CDD" id="cd06257">
    <property type="entry name" value="DnaJ"/>
    <property type="match status" value="1"/>
</dbReference>
<feature type="compositionally biased region" description="Basic and acidic residues" evidence="1">
    <location>
        <begin position="23"/>
        <end position="34"/>
    </location>
</feature>
<evidence type="ECO:0000313" key="4">
    <source>
        <dbReference type="EMBL" id="SBS91234.1"/>
    </source>
</evidence>
<dbReference type="Proteomes" id="UP000078560">
    <property type="component" value="Unassembled WGS sequence"/>
</dbReference>
<dbReference type="EMBL" id="FLQU01000305">
    <property type="protein sequence ID" value="SBS83695.1"/>
    <property type="molecule type" value="Genomic_DNA"/>
</dbReference>
<sequence>MFLSFVKIKKSLSNANDLSNNEKNGESIAEKSYNENENTVPREVCTYGIPGWKGNKMSSQRGVEQTVNRIKSVNKNVLLLSGCQNKTQNMDKFYSPNSLMNKNHIRKYNILREGTFAKLENPEDTVKTFSNETPHPFERRHRKSGPSRETPTALNFKNAINAENVEKKKEKINFPFAKTGMQLIEGDLQENNQRHRTEFFAQTGGKKDDDIALSNGDHNGGKGHTCSVNIVENPQPSSIKRRKVTDKPQHGSGVCRYSCDPFKKWEEQRAAANVAKDGERQIIVRRKNLHRHSNEKALKNDVVSNSCRENKKRDAIFDRTDVVKNAQEVEKQKKSLFLRSNGDAKGGVIGPRNRKNGANIANVLKNDVRKNIWFKKIFNTEEMCSIVRLNYDDNLSNIQKKENEKVKVFYSKYYKCALCLDEKSNDDMCLKKHSNVLGNYCKFCKKFLRLLMSHGTKHKGTLINVNFSHPDIQSVTYTYKCDKQHFFSISLFHVIHNLWCPHDDCLFQRKNKHAKNYTTEFFRLKELDTMEKQKNLFLQAKIFCLFNSYGALPVSNKSARSECTNDVDRIIKSANNPWEVLQIKKFSKMEPGDKAELKKVARKNYHKLALKVHPDKNKSSNKRRNGSNVATTWPLNMLDFLSITDASLAMNILTNSVKTIMSM</sequence>
<evidence type="ECO:0000313" key="6">
    <source>
        <dbReference type="Proteomes" id="UP000078560"/>
    </source>
</evidence>
<evidence type="ECO:0000259" key="2">
    <source>
        <dbReference type="PROSITE" id="PS50076"/>
    </source>
</evidence>
<dbReference type="Proteomes" id="UP000078546">
    <property type="component" value="Unassembled WGS sequence"/>
</dbReference>
<reference evidence="3" key="2">
    <citation type="submission" date="2016-05" db="EMBL/GenBank/DDBJ databases">
        <authorList>
            <person name="Lavstsen T."/>
            <person name="Jespersen J.S."/>
        </authorList>
    </citation>
    <scope>NUCLEOTIDE SEQUENCE [LARGE SCALE GENOMIC DNA]</scope>
</reference>
<evidence type="ECO:0000313" key="3">
    <source>
        <dbReference type="EMBL" id="SBS83695.1"/>
    </source>
</evidence>
<reference evidence="5 6" key="1">
    <citation type="submission" date="2016-05" db="EMBL/GenBank/DDBJ databases">
        <authorList>
            <person name="Naeem Raeece"/>
        </authorList>
    </citation>
    <scope>NUCLEOTIDE SEQUENCE [LARGE SCALE GENOMIC DNA]</scope>
</reference>
<name>A0A1A8VXW7_PLAOA</name>
<dbReference type="EMBL" id="FLQV01000375">
    <property type="protein sequence ID" value="SBS91234.1"/>
    <property type="molecule type" value="Genomic_DNA"/>
</dbReference>
<feature type="domain" description="J" evidence="2">
    <location>
        <begin position="576"/>
        <end position="658"/>
    </location>
</feature>
<organism evidence="3 6">
    <name type="scientific">Plasmodium ovale curtisi</name>
    <dbReference type="NCBI Taxonomy" id="864141"/>
    <lineage>
        <taxon>Eukaryota</taxon>
        <taxon>Sar</taxon>
        <taxon>Alveolata</taxon>
        <taxon>Apicomplexa</taxon>
        <taxon>Aconoidasida</taxon>
        <taxon>Haemosporida</taxon>
        <taxon>Plasmodiidae</taxon>
        <taxon>Plasmodium</taxon>
        <taxon>Plasmodium (Plasmodium)</taxon>
    </lineage>
</organism>
<feature type="region of interest" description="Disordered" evidence="1">
    <location>
        <begin position="126"/>
        <end position="152"/>
    </location>
</feature>